<gene>
    <name evidence="6" type="ORF">CSUI_001492</name>
</gene>
<reference evidence="6 7" key="1">
    <citation type="journal article" date="2017" name="Int. J. Parasitol.">
        <title>The genome of the protozoan parasite Cystoisospora suis and a reverse vaccinology approach to identify vaccine candidates.</title>
        <authorList>
            <person name="Palmieri N."/>
            <person name="Shrestha A."/>
            <person name="Ruttkowski B."/>
            <person name="Beck T."/>
            <person name="Vogl C."/>
            <person name="Tomley F."/>
            <person name="Blake D.P."/>
            <person name="Joachim A."/>
        </authorList>
    </citation>
    <scope>NUCLEOTIDE SEQUENCE [LARGE SCALE GENOMIC DNA]</scope>
    <source>
        <strain evidence="6 7">Wien I</strain>
    </source>
</reference>
<name>A0A2C6LCI6_9APIC</name>
<evidence type="ECO:0000256" key="3">
    <source>
        <dbReference type="PROSITE-ProRule" id="PRU00330"/>
    </source>
</evidence>
<dbReference type="InterPro" id="IPR036317">
    <property type="entry name" value="Cullin_homology_sf"/>
</dbReference>
<dbReference type="InterPro" id="IPR016158">
    <property type="entry name" value="Cullin_homology"/>
</dbReference>
<dbReference type="PROSITE" id="PS50069">
    <property type="entry name" value="CULLIN_2"/>
    <property type="match status" value="1"/>
</dbReference>
<dbReference type="SMART" id="SM00182">
    <property type="entry name" value="CULLIN"/>
    <property type="match status" value="1"/>
</dbReference>
<dbReference type="Pfam" id="PF26557">
    <property type="entry name" value="Cullin_AB"/>
    <property type="match status" value="1"/>
</dbReference>
<evidence type="ECO:0000256" key="1">
    <source>
        <dbReference type="ARBA" id="ARBA00022499"/>
    </source>
</evidence>
<dbReference type="GO" id="GO:0006511">
    <property type="term" value="P:ubiquitin-dependent protein catabolic process"/>
    <property type="evidence" value="ECO:0007669"/>
    <property type="project" value="InterPro"/>
</dbReference>
<organism evidence="6 7">
    <name type="scientific">Cystoisospora suis</name>
    <dbReference type="NCBI Taxonomy" id="483139"/>
    <lineage>
        <taxon>Eukaryota</taxon>
        <taxon>Sar</taxon>
        <taxon>Alveolata</taxon>
        <taxon>Apicomplexa</taxon>
        <taxon>Conoidasida</taxon>
        <taxon>Coccidia</taxon>
        <taxon>Eucoccidiorida</taxon>
        <taxon>Eimeriorina</taxon>
        <taxon>Sarcocystidae</taxon>
        <taxon>Cystoisospora</taxon>
    </lineage>
</organism>
<protein>
    <submittedName>
        <fullName evidence="6">Cullin family</fullName>
    </submittedName>
</protein>
<evidence type="ECO:0000256" key="4">
    <source>
        <dbReference type="SAM" id="MobiDB-lite"/>
    </source>
</evidence>
<keyword evidence="7" id="KW-1185">Reference proteome</keyword>
<feature type="compositionally biased region" description="Basic and acidic residues" evidence="4">
    <location>
        <begin position="141"/>
        <end position="161"/>
    </location>
</feature>
<dbReference type="SMART" id="SM00884">
    <property type="entry name" value="Cullin_Nedd8"/>
    <property type="match status" value="1"/>
</dbReference>
<proteinExistence type="inferred from homology"/>
<dbReference type="Gene3D" id="1.10.10.10">
    <property type="entry name" value="Winged helix-like DNA-binding domain superfamily/Winged helix DNA-binding domain"/>
    <property type="match status" value="1"/>
</dbReference>
<dbReference type="InterPro" id="IPR019559">
    <property type="entry name" value="Cullin_neddylation_domain"/>
</dbReference>
<evidence type="ECO:0000256" key="2">
    <source>
        <dbReference type="ARBA" id="ARBA00022843"/>
    </source>
</evidence>
<comment type="caution">
    <text evidence="6">The sequence shown here is derived from an EMBL/GenBank/DDBJ whole genome shotgun (WGS) entry which is preliminary data.</text>
</comment>
<dbReference type="FunFam" id="1.10.10.10:FF:000014">
    <property type="entry name" value="Cullin 1"/>
    <property type="match status" value="1"/>
</dbReference>
<dbReference type="InterPro" id="IPR045093">
    <property type="entry name" value="Cullin"/>
</dbReference>
<dbReference type="EMBL" id="MIGC01000596">
    <property type="protein sequence ID" value="PHJ24653.1"/>
    <property type="molecule type" value="Genomic_DNA"/>
</dbReference>
<evidence type="ECO:0000313" key="7">
    <source>
        <dbReference type="Proteomes" id="UP000221165"/>
    </source>
</evidence>
<dbReference type="Proteomes" id="UP000221165">
    <property type="component" value="Unassembled WGS sequence"/>
</dbReference>
<evidence type="ECO:0000313" key="6">
    <source>
        <dbReference type="EMBL" id="PHJ24653.1"/>
    </source>
</evidence>
<dbReference type="GO" id="GO:0031625">
    <property type="term" value="F:ubiquitin protein ligase binding"/>
    <property type="evidence" value="ECO:0007669"/>
    <property type="project" value="InterPro"/>
</dbReference>
<dbReference type="AlphaFoldDB" id="A0A2C6LCI6"/>
<dbReference type="Pfam" id="PF10557">
    <property type="entry name" value="Cullin_Nedd8"/>
    <property type="match status" value="1"/>
</dbReference>
<dbReference type="InterPro" id="IPR059120">
    <property type="entry name" value="Cullin-like_AB"/>
</dbReference>
<dbReference type="InterPro" id="IPR036390">
    <property type="entry name" value="WH_DNA-bd_sf"/>
</dbReference>
<evidence type="ECO:0000259" key="5">
    <source>
        <dbReference type="PROSITE" id="PS50069"/>
    </source>
</evidence>
<sequence length="303" mass="34634">MESGEGSDNKIKDLLANVSAITAGQHHHQRGGGVSSGVAVVEGIEFSVQILTTGHWPTYPTTPVCLPPALKHCQLLFEEFYASQTQHRRVTWVPALGTVVVSGLFLKKHDLLCNVYQACVLLLFNWDSPYFPDGRHRRTGKEKNEETDKSDEPKEQKREDPKLTLSQIVETLGLDETTVKKMLGSFFLGRFKIIKKLGDDTYQVDPTFTCLNRKIKIPTPLQEEVQSRERVEEDRSIAIEAAIVRIMKARKSLQHQQLLAEVLSQLSFFKPNPKLIKKRLEHLIEREFIERDRDNPNLYRYVA</sequence>
<feature type="domain" description="Cullin family profile" evidence="5">
    <location>
        <begin position="1"/>
        <end position="187"/>
    </location>
</feature>
<dbReference type="PANTHER" id="PTHR11932">
    <property type="entry name" value="CULLIN"/>
    <property type="match status" value="1"/>
</dbReference>
<dbReference type="InterPro" id="IPR036388">
    <property type="entry name" value="WH-like_DNA-bd_sf"/>
</dbReference>
<dbReference type="GeneID" id="94424909"/>
<dbReference type="SUPFAM" id="SSF46785">
    <property type="entry name" value="Winged helix' DNA-binding domain"/>
    <property type="match status" value="1"/>
</dbReference>
<dbReference type="Gene3D" id="3.30.230.130">
    <property type="entry name" value="Cullin, Chain C, Domain 2"/>
    <property type="match status" value="1"/>
</dbReference>
<dbReference type="VEuPathDB" id="ToxoDB:CSUI_001492"/>
<feature type="region of interest" description="Disordered" evidence="4">
    <location>
        <begin position="135"/>
        <end position="161"/>
    </location>
</feature>
<accession>A0A2C6LCI6</accession>
<dbReference type="RefSeq" id="XP_067926325.1">
    <property type="nucleotide sequence ID" value="XM_068061698.1"/>
</dbReference>
<keyword evidence="2" id="KW-0832">Ubl conjugation</keyword>
<keyword evidence="1" id="KW-1017">Isopeptide bond</keyword>
<comment type="similarity">
    <text evidence="3">Belongs to the cullin family.</text>
</comment>
<dbReference type="OrthoDB" id="27073at2759"/>
<dbReference type="SUPFAM" id="SSF75632">
    <property type="entry name" value="Cullin homology domain"/>
    <property type="match status" value="1"/>
</dbReference>